<dbReference type="PANTHER" id="PTHR37406:SF1">
    <property type="entry name" value="T4-TYPE LYSOZYME 1-RELATED"/>
    <property type="match status" value="1"/>
</dbReference>
<dbReference type="PANTHER" id="PTHR37406">
    <property type="entry name" value="T4-TYPE LYSOZYME 1-RELATED"/>
    <property type="match status" value="1"/>
</dbReference>
<comment type="catalytic activity">
    <reaction evidence="3">
        <text>Hydrolysis of (1-&gt;4)-beta-linkages between N-acetylmuramic acid and N-acetyl-D-glucosamine residues in a peptidoglycan and between N-acetyl-D-glucosamine residues in chitodextrins.</text>
        <dbReference type="EC" id="3.2.1.17"/>
    </reaction>
</comment>
<keyword evidence="3 4" id="KW-0378">Hydrolase</keyword>
<evidence type="ECO:0000313" key="5">
    <source>
        <dbReference type="Proteomes" id="UP000031838"/>
    </source>
</evidence>
<dbReference type="GO" id="GO:0009253">
    <property type="term" value="P:peptidoglycan catabolic process"/>
    <property type="evidence" value="ECO:0007669"/>
    <property type="project" value="InterPro"/>
</dbReference>
<dbReference type="Gene3D" id="1.10.530.40">
    <property type="match status" value="1"/>
</dbReference>
<comment type="similarity">
    <text evidence="3">Belongs to the glycosyl hydrolase 24 family.</text>
</comment>
<gene>
    <name evidence="4" type="ORF">BGL_1c17990</name>
</gene>
<proteinExistence type="inferred from homology"/>
<accession>A0A0B6RSG2</accession>
<dbReference type="SUPFAM" id="SSF53955">
    <property type="entry name" value="Lysozyme-like"/>
    <property type="match status" value="1"/>
</dbReference>
<dbReference type="InterPro" id="IPR023347">
    <property type="entry name" value="Lysozyme_dom_sf"/>
</dbReference>
<dbReference type="Proteomes" id="UP000031838">
    <property type="component" value="Chromosome 1"/>
</dbReference>
<dbReference type="GO" id="GO:0031640">
    <property type="term" value="P:killing of cells of another organism"/>
    <property type="evidence" value="ECO:0007669"/>
    <property type="project" value="UniProtKB-KW"/>
</dbReference>
<dbReference type="InterPro" id="IPR023346">
    <property type="entry name" value="Lysozyme-like_dom_sf"/>
</dbReference>
<evidence type="ECO:0000256" key="2">
    <source>
        <dbReference type="ARBA" id="ARBA00022638"/>
    </source>
</evidence>
<dbReference type="EMBL" id="CP002580">
    <property type="protein sequence ID" value="AJK46308.1"/>
    <property type="molecule type" value="Genomic_DNA"/>
</dbReference>
<protein>
    <recommendedName>
        <fullName evidence="3">Lysozyme</fullName>
        <ecNumber evidence="3">3.2.1.17</ecNumber>
    </recommendedName>
</protein>
<dbReference type="KEGG" id="bgp:BGL_1c17990"/>
<dbReference type="RefSeq" id="WP_042624835.1">
    <property type="nucleotide sequence ID" value="NZ_CP002580.1"/>
</dbReference>
<dbReference type="SMR" id="A0A0B6RSG2"/>
<dbReference type="InterPro" id="IPR002196">
    <property type="entry name" value="Glyco_hydro_24"/>
</dbReference>
<organism evidence="4 5">
    <name type="scientific">Burkholderia plantarii</name>
    <dbReference type="NCBI Taxonomy" id="41899"/>
    <lineage>
        <taxon>Bacteria</taxon>
        <taxon>Pseudomonadati</taxon>
        <taxon>Pseudomonadota</taxon>
        <taxon>Betaproteobacteria</taxon>
        <taxon>Burkholderiales</taxon>
        <taxon>Burkholderiaceae</taxon>
        <taxon>Burkholderia</taxon>
    </lineage>
</organism>
<evidence type="ECO:0000256" key="3">
    <source>
        <dbReference type="RuleBase" id="RU003788"/>
    </source>
</evidence>
<reference evidence="4 5" key="2">
    <citation type="journal article" date="2016" name="Appl. Microbiol. Biotechnol.">
        <title>Mutations improving production and secretion of extracellular lipase by Burkholderia glumae PG1.</title>
        <authorList>
            <person name="Knapp A."/>
            <person name="Voget S."/>
            <person name="Gao R."/>
            <person name="Zaburannyi N."/>
            <person name="Krysciak D."/>
            <person name="Breuer M."/>
            <person name="Hauer B."/>
            <person name="Streit W.R."/>
            <person name="Muller R."/>
            <person name="Daniel R."/>
            <person name="Jaeger K.E."/>
        </authorList>
    </citation>
    <scope>NUCLEOTIDE SEQUENCE [LARGE SCALE GENOMIC DNA]</scope>
    <source>
        <strain evidence="4 5">PG1</strain>
    </source>
</reference>
<reference evidence="5" key="1">
    <citation type="submission" date="2011-03" db="EMBL/GenBank/DDBJ databases">
        <authorList>
            <person name="Voget S."/>
            <person name="Streit W.R."/>
            <person name="Jaeger K.E."/>
            <person name="Daniel R."/>
        </authorList>
    </citation>
    <scope>NUCLEOTIDE SEQUENCE [LARGE SCALE GENOMIC DNA]</scope>
    <source>
        <strain evidence="5">PG1</strain>
    </source>
</reference>
<keyword evidence="1 3" id="KW-0929">Antimicrobial</keyword>
<evidence type="ECO:0000313" key="4">
    <source>
        <dbReference type="EMBL" id="AJK46308.1"/>
    </source>
</evidence>
<dbReference type="GO" id="GO:0016998">
    <property type="term" value="P:cell wall macromolecule catabolic process"/>
    <property type="evidence" value="ECO:0007669"/>
    <property type="project" value="InterPro"/>
</dbReference>
<keyword evidence="5" id="KW-1185">Reference proteome</keyword>
<dbReference type="EC" id="3.2.1.17" evidence="3"/>
<name>A0A0B6RSG2_BURPL</name>
<sequence length="140" mass="15592">MTTYDEEILITELSRDEGRLLKPYTDTVGKLTIGVGRNLTDVGISDRECDLLLSDDIGRTVTWLDDQLPWWRGLDAVRQRVVINMAFNLGGNLLSFVNTLDAMKRADYASAAKGMLDSKWARQVGARAVRLADMMLAGQV</sequence>
<dbReference type="Pfam" id="PF00959">
    <property type="entry name" value="Phage_lysozyme"/>
    <property type="match status" value="1"/>
</dbReference>
<dbReference type="InterPro" id="IPR052619">
    <property type="entry name" value="Phage_lysozyme-like"/>
</dbReference>
<dbReference type="GO" id="GO:0003796">
    <property type="term" value="F:lysozyme activity"/>
    <property type="evidence" value="ECO:0007669"/>
    <property type="project" value="UniProtKB-EC"/>
</dbReference>
<evidence type="ECO:0000256" key="1">
    <source>
        <dbReference type="ARBA" id="ARBA00022529"/>
    </source>
</evidence>
<keyword evidence="2 3" id="KW-0081">Bacteriolytic enzyme</keyword>
<dbReference type="AlphaFoldDB" id="A0A0B6RSG2"/>
<dbReference type="HOGENOM" id="CLU_115295_0_0_4"/>
<keyword evidence="3 4" id="KW-0326">Glycosidase</keyword>
<dbReference type="GO" id="GO:0042742">
    <property type="term" value="P:defense response to bacterium"/>
    <property type="evidence" value="ECO:0007669"/>
    <property type="project" value="UniProtKB-KW"/>
</dbReference>